<gene>
    <name evidence="2" type="ORF">INR99_06620</name>
</gene>
<keyword evidence="3" id="KW-1185">Reference proteome</keyword>
<accession>A0A8J7FJ27</accession>
<comment type="caution">
    <text evidence="2">The sequence shown here is derived from an EMBL/GenBank/DDBJ whole genome shotgun (WGS) entry which is preliminary data.</text>
</comment>
<reference evidence="2 3" key="1">
    <citation type="submission" date="2020-10" db="EMBL/GenBank/DDBJ databases">
        <title>The genome sequence of Chitinilyticum litopenaei 4Y14.</title>
        <authorList>
            <person name="Liu Y."/>
        </authorList>
    </citation>
    <scope>NUCLEOTIDE SEQUENCE [LARGE SCALE GENOMIC DNA]</scope>
    <source>
        <strain evidence="2 3">4Y14</strain>
    </source>
</reference>
<dbReference type="PANTHER" id="PTHR39165:SF1">
    <property type="entry name" value="DUF456 DOMAIN-CONTAINING PROTEIN"/>
    <property type="match status" value="1"/>
</dbReference>
<feature type="transmembrane region" description="Helical" evidence="1">
    <location>
        <begin position="12"/>
        <end position="44"/>
    </location>
</feature>
<dbReference type="Pfam" id="PF04306">
    <property type="entry name" value="DUF456"/>
    <property type="match status" value="1"/>
</dbReference>
<feature type="transmembrane region" description="Helical" evidence="1">
    <location>
        <begin position="136"/>
        <end position="166"/>
    </location>
</feature>
<organism evidence="2 3">
    <name type="scientific">Chitinilyticum piscinae</name>
    <dbReference type="NCBI Taxonomy" id="2866724"/>
    <lineage>
        <taxon>Bacteria</taxon>
        <taxon>Pseudomonadati</taxon>
        <taxon>Pseudomonadota</taxon>
        <taxon>Betaproteobacteria</taxon>
        <taxon>Neisseriales</taxon>
        <taxon>Chitinibacteraceae</taxon>
        <taxon>Chitinilyticum</taxon>
    </lineage>
</organism>
<evidence type="ECO:0000313" key="3">
    <source>
        <dbReference type="Proteomes" id="UP000604481"/>
    </source>
</evidence>
<feature type="transmembrane region" description="Helical" evidence="1">
    <location>
        <begin position="91"/>
        <end position="124"/>
    </location>
</feature>
<feature type="transmembrane region" description="Helical" evidence="1">
    <location>
        <begin position="56"/>
        <end position="79"/>
    </location>
</feature>
<dbReference type="EMBL" id="JADFUA010000003">
    <property type="protein sequence ID" value="MBE9609015.1"/>
    <property type="molecule type" value="Genomic_DNA"/>
</dbReference>
<proteinExistence type="predicted"/>
<sequence length="167" mass="17220">MFDFLADPASLWFVFAFLLMGVGLAGSVLPVLPGSPLIFAGVLIAAWQNHFERLGWPTFILLGLLVLVSQIIDYIAGAAGAKAVGASRQAVWGALAGSIIGLFFGLPGLILGPFVGAVLGELLAQSSLGQAGKVGIASWLGFIVGSILKLVLAAAMLVVAALGWWVF</sequence>
<keyword evidence="1" id="KW-1133">Transmembrane helix</keyword>
<dbReference type="PANTHER" id="PTHR39165">
    <property type="entry name" value="IG HYPOTHETICAL 17883"/>
    <property type="match status" value="1"/>
</dbReference>
<evidence type="ECO:0000256" key="1">
    <source>
        <dbReference type="SAM" id="Phobius"/>
    </source>
</evidence>
<keyword evidence="1" id="KW-0472">Membrane</keyword>
<evidence type="ECO:0000313" key="2">
    <source>
        <dbReference type="EMBL" id="MBE9609015.1"/>
    </source>
</evidence>
<dbReference type="InterPro" id="IPR007403">
    <property type="entry name" value="DUF456"/>
</dbReference>
<dbReference type="Proteomes" id="UP000604481">
    <property type="component" value="Unassembled WGS sequence"/>
</dbReference>
<name>A0A8J7FJ27_9NEIS</name>
<keyword evidence="1" id="KW-0812">Transmembrane</keyword>
<dbReference type="RefSeq" id="WP_194115539.1">
    <property type="nucleotide sequence ID" value="NZ_JADFUA010000003.1"/>
</dbReference>
<dbReference type="AlphaFoldDB" id="A0A8J7FJ27"/>
<protein>
    <submittedName>
        <fullName evidence="2">DUF456 domain-containing protein</fullName>
    </submittedName>
</protein>